<reference evidence="5 7" key="2">
    <citation type="submission" date="2019-10" db="EMBL/GenBank/DDBJ databases">
        <authorList>
            <person name="Karimi E."/>
        </authorList>
    </citation>
    <scope>NUCLEOTIDE SEQUENCE [LARGE SCALE GENOMIC DNA]</scope>
    <source>
        <strain evidence="5 7">Sphingobacterium sp. 8BC</strain>
    </source>
</reference>
<dbReference type="AlphaFoldDB" id="A0A2X2J092"/>
<evidence type="ECO:0000313" key="4">
    <source>
        <dbReference type="EMBL" id="SPZ87787.1"/>
    </source>
</evidence>
<evidence type="ECO:0000256" key="1">
    <source>
        <dbReference type="ARBA" id="ARBA00010990"/>
    </source>
</evidence>
<accession>A0A2X2J092</accession>
<dbReference type="InterPro" id="IPR037143">
    <property type="entry name" value="4-PPantetheinyl_Trfase_dom_sf"/>
</dbReference>
<reference evidence="4 6" key="1">
    <citation type="submission" date="2018-06" db="EMBL/GenBank/DDBJ databases">
        <authorList>
            <consortium name="Pathogen Informatics"/>
            <person name="Doyle S."/>
        </authorList>
    </citation>
    <scope>NUCLEOTIDE SEQUENCE [LARGE SCALE GENOMIC DNA]</scope>
    <source>
        <strain evidence="4 6">NCTC11343</strain>
    </source>
</reference>
<dbReference type="GO" id="GO:0005829">
    <property type="term" value="C:cytosol"/>
    <property type="evidence" value="ECO:0007669"/>
    <property type="project" value="TreeGrafter"/>
</dbReference>
<dbReference type="Gene3D" id="3.90.470.20">
    <property type="entry name" value="4'-phosphopantetheinyl transferase domain"/>
    <property type="match status" value="2"/>
</dbReference>
<dbReference type="SUPFAM" id="SSF56214">
    <property type="entry name" value="4'-phosphopantetheinyl transferase"/>
    <property type="match status" value="2"/>
</dbReference>
<dbReference type="EMBL" id="CABWMV010000007">
    <property type="protein sequence ID" value="VXC71102.1"/>
    <property type="molecule type" value="Genomic_DNA"/>
</dbReference>
<dbReference type="GO" id="GO:0019878">
    <property type="term" value="P:lysine biosynthetic process via aminoadipic acid"/>
    <property type="evidence" value="ECO:0007669"/>
    <property type="project" value="TreeGrafter"/>
</dbReference>
<comment type="similarity">
    <text evidence="1">Belongs to the P-Pant transferase superfamily. Gsp/Sfp/HetI/AcpT family.</text>
</comment>
<dbReference type="GO" id="GO:0008897">
    <property type="term" value="F:holo-[acyl-carrier-protein] synthase activity"/>
    <property type="evidence" value="ECO:0007669"/>
    <property type="project" value="InterPro"/>
</dbReference>
<dbReference type="GO" id="GO:0000287">
    <property type="term" value="F:magnesium ion binding"/>
    <property type="evidence" value="ECO:0007669"/>
    <property type="project" value="InterPro"/>
</dbReference>
<organism evidence="4 6">
    <name type="scientific">Sphingobacterium multivorum</name>
    <dbReference type="NCBI Taxonomy" id="28454"/>
    <lineage>
        <taxon>Bacteria</taxon>
        <taxon>Pseudomonadati</taxon>
        <taxon>Bacteroidota</taxon>
        <taxon>Sphingobacteriia</taxon>
        <taxon>Sphingobacteriales</taxon>
        <taxon>Sphingobacteriaceae</taxon>
        <taxon>Sphingobacterium</taxon>
    </lineage>
</organism>
<evidence type="ECO:0000256" key="2">
    <source>
        <dbReference type="ARBA" id="ARBA00022679"/>
    </source>
</evidence>
<name>A0A2X2J092_SPHMU</name>
<dbReference type="Pfam" id="PF01648">
    <property type="entry name" value="ACPS"/>
    <property type="match status" value="1"/>
</dbReference>
<dbReference type="InterPro" id="IPR008278">
    <property type="entry name" value="4-PPantetheinyl_Trfase_dom"/>
</dbReference>
<keyword evidence="2" id="KW-0808">Transferase</keyword>
<dbReference type="EMBL" id="UAUU01000009">
    <property type="protein sequence ID" value="SPZ87787.1"/>
    <property type="molecule type" value="Genomic_DNA"/>
</dbReference>
<accession>A0A654ATZ8</accession>
<evidence type="ECO:0000313" key="5">
    <source>
        <dbReference type="EMBL" id="VXC71102.1"/>
    </source>
</evidence>
<protein>
    <submittedName>
        <fullName evidence="4">Holo-(Acyl carrier protein) synthase 2</fullName>
    </submittedName>
</protein>
<gene>
    <name evidence="4" type="ORF">NCTC11343_03114</name>
    <name evidence="5" type="ORF">SPHINGO8BC_150599</name>
</gene>
<evidence type="ECO:0000313" key="6">
    <source>
        <dbReference type="Proteomes" id="UP000251241"/>
    </source>
</evidence>
<dbReference type="Proteomes" id="UP000432350">
    <property type="component" value="Unassembled WGS sequence"/>
</dbReference>
<feature type="domain" description="4'-phosphopantetheinyl transferase" evidence="3">
    <location>
        <begin position="138"/>
        <end position="241"/>
    </location>
</feature>
<dbReference type="Proteomes" id="UP000251241">
    <property type="component" value="Unassembled WGS sequence"/>
</dbReference>
<evidence type="ECO:0000259" key="3">
    <source>
        <dbReference type="Pfam" id="PF01648"/>
    </source>
</evidence>
<dbReference type="InterPro" id="IPR050559">
    <property type="entry name" value="P-Pant_transferase_sf"/>
</dbReference>
<proteinExistence type="inferred from homology"/>
<dbReference type="PANTHER" id="PTHR12215">
    <property type="entry name" value="PHOSPHOPANTETHEINE TRANSFERASE"/>
    <property type="match status" value="1"/>
</dbReference>
<dbReference type="PANTHER" id="PTHR12215:SF10">
    <property type="entry name" value="L-AMINOADIPATE-SEMIALDEHYDE DEHYDROGENASE-PHOSPHOPANTETHEINYL TRANSFERASE"/>
    <property type="match status" value="1"/>
</dbReference>
<sequence>MLYKFKNTVLPLILLHFSKQKSAICFLNLGMSLVYLREIDSQTKFAIWRIEESDDDLLSKLQLDEREKAKLGSFNKGKRRLHWLATRVLLRTLLNTSRYIECPSDANGKPYLANFPQKISLSHSFDYAAAMISTKGEVGIDMEIIKTKVERIQHKFLKPAELAFIAQDENRYEQLYACWCAKEAIYKLQGNAGVSFLNNMTIQPFDYQVQGILKLELHSDQHTHLYDVHYEKFNEYMLAYAVE</sequence>
<evidence type="ECO:0000313" key="7">
    <source>
        <dbReference type="Proteomes" id="UP000432350"/>
    </source>
</evidence>